<comment type="similarity">
    <text evidence="2">In the central section; belongs to the 3-hydroxyacyl-CoA dehydrogenase family.</text>
</comment>
<dbReference type="InterPro" id="IPR036291">
    <property type="entry name" value="NAD(P)-bd_dom_sf"/>
</dbReference>
<dbReference type="EMBL" id="BPQH01000011">
    <property type="protein sequence ID" value="GJD50998.1"/>
    <property type="molecule type" value="Genomic_DNA"/>
</dbReference>
<evidence type="ECO:0000259" key="13">
    <source>
        <dbReference type="Pfam" id="PF00725"/>
    </source>
</evidence>
<evidence type="ECO:0000256" key="9">
    <source>
        <dbReference type="ARBA" id="ARBA00023098"/>
    </source>
</evidence>
<accession>A0ABQ4R081</accession>
<proteinExistence type="inferred from homology"/>
<evidence type="ECO:0000256" key="8">
    <source>
        <dbReference type="ARBA" id="ARBA00023027"/>
    </source>
</evidence>
<sequence length="733" mass="78257">MNLTAFRFETDADGIALATWDMPGRSMNVITPEVIDDLQQIIEAVAADPAVKGCVVTSGKDAFSGGADLTMLQGLGAEYARLKAERGEEEAMGRFFEESRRLSLLYRKLETCGKPFAAAVHGTCLGGAFELALACHHRVLSDDDRTRVGLPEIKVGLFPGAGGTQRVSRLMQTGDALQMLFKGEQIRPLMARNMGLVHAVAPRAEIVDQARAWIKAGGSAVAPWDQPKFKAPSGKVYSPAGMMIWPPANAIYRRETHDNYPAAKAILGAVYEGLQLPMDLALRVESRYFAKILRSTEAAAMIRTLFLSMGELNKGARRPKGVGPTQLRKVGVVGAGFMGAGIAYVTAQAGMEVVLVDQSAEAAEKGRAYAHKLVSDQIMKGRAKTADRDALLARISASAAYGDLAGCDLVIEAVFEDPAVKAEVIAKVEAVIGPDAVFASNTSTLPISGLAGSSGRPEQFVGIHFFSPVEKMMLVEIIMGRATGERALAVALDYVRAIKKTPIVVNDARGFFANRCVGAYILEGHLMLAEGVPAAMIENAGRQAGMPVGPLSLNDEVGVDLGLKILKATRAQAGEGAVNPTQERLLTALVEREGRLGRKNRKGFYDYPEQGQKRLWPGLRDLQDIHLDPDAVDFAALKARLLATQALEAARTVAEGVVTDPREADVGSILGFGFAPFTGGALSYIDFMGAARFVALCRDLEARHGARFAPPQALVAMAETGATYYGEAARKAA</sequence>
<dbReference type="InterPro" id="IPR008927">
    <property type="entry name" value="6-PGluconate_DH-like_C_sf"/>
</dbReference>
<comment type="similarity">
    <text evidence="3">In the N-terminal section; belongs to the enoyl-CoA hydratase/isomerase family.</text>
</comment>
<keyword evidence="11" id="KW-0511">Multifunctional enzyme</keyword>
<protein>
    <recommendedName>
        <fullName evidence="4">enoyl-CoA hydratase</fullName>
        <ecNumber evidence="4">4.2.1.17</ecNumber>
    </recommendedName>
</protein>
<dbReference type="Pfam" id="PF00378">
    <property type="entry name" value="ECH_1"/>
    <property type="match status" value="1"/>
</dbReference>
<evidence type="ECO:0000256" key="1">
    <source>
        <dbReference type="ARBA" id="ARBA00005005"/>
    </source>
</evidence>
<keyword evidence="9" id="KW-0443">Lipid metabolism</keyword>
<evidence type="ECO:0000259" key="14">
    <source>
        <dbReference type="Pfam" id="PF02737"/>
    </source>
</evidence>
<comment type="pathway">
    <text evidence="1">Lipid metabolism; fatty acid beta-oxidation.</text>
</comment>
<dbReference type="InterPro" id="IPR006180">
    <property type="entry name" value="3-OHacyl-CoA_DH_CS"/>
</dbReference>
<reference evidence="15" key="1">
    <citation type="journal article" date="2021" name="Front. Microbiol.">
        <title>Comprehensive Comparative Genomics and Phenotyping of Methylobacterium Species.</title>
        <authorList>
            <person name="Alessa O."/>
            <person name="Ogura Y."/>
            <person name="Fujitani Y."/>
            <person name="Takami H."/>
            <person name="Hayashi T."/>
            <person name="Sahin N."/>
            <person name="Tani A."/>
        </authorList>
    </citation>
    <scope>NUCLEOTIDE SEQUENCE</scope>
    <source>
        <strain evidence="15">KCTC 52305</strain>
    </source>
</reference>
<comment type="caution">
    <text evidence="15">The sequence shown here is derived from an EMBL/GenBank/DDBJ whole genome shotgun (WGS) entry which is preliminary data.</text>
</comment>
<dbReference type="Proteomes" id="UP001055167">
    <property type="component" value="Unassembled WGS sequence"/>
</dbReference>
<dbReference type="PANTHER" id="PTHR43612">
    <property type="entry name" value="TRIFUNCTIONAL ENZYME SUBUNIT ALPHA"/>
    <property type="match status" value="1"/>
</dbReference>
<evidence type="ECO:0000256" key="12">
    <source>
        <dbReference type="ARBA" id="ARBA00049556"/>
    </source>
</evidence>
<dbReference type="SUPFAM" id="SSF48179">
    <property type="entry name" value="6-phosphogluconate dehydrogenase C-terminal domain-like"/>
    <property type="match status" value="2"/>
</dbReference>
<dbReference type="CDD" id="cd06558">
    <property type="entry name" value="crotonase-like"/>
    <property type="match status" value="1"/>
</dbReference>
<evidence type="ECO:0000256" key="2">
    <source>
        <dbReference type="ARBA" id="ARBA00007005"/>
    </source>
</evidence>
<organism evidence="15 16">
    <name type="scientific">Methylobacterium crusticola</name>
    <dbReference type="NCBI Taxonomy" id="1697972"/>
    <lineage>
        <taxon>Bacteria</taxon>
        <taxon>Pseudomonadati</taxon>
        <taxon>Pseudomonadota</taxon>
        <taxon>Alphaproteobacteria</taxon>
        <taxon>Hyphomicrobiales</taxon>
        <taxon>Methylobacteriaceae</taxon>
        <taxon>Methylobacterium</taxon>
    </lineage>
</organism>
<keyword evidence="7" id="KW-0560">Oxidoreductase</keyword>
<dbReference type="Gene3D" id="1.10.1040.50">
    <property type="match status" value="1"/>
</dbReference>
<dbReference type="PANTHER" id="PTHR43612:SF3">
    <property type="entry name" value="TRIFUNCTIONAL ENZYME SUBUNIT ALPHA, MITOCHONDRIAL"/>
    <property type="match status" value="1"/>
</dbReference>
<reference evidence="15" key="2">
    <citation type="submission" date="2021-08" db="EMBL/GenBank/DDBJ databases">
        <authorList>
            <person name="Tani A."/>
            <person name="Ola A."/>
            <person name="Ogura Y."/>
            <person name="Katsura K."/>
            <person name="Hayashi T."/>
        </authorList>
    </citation>
    <scope>NUCLEOTIDE SEQUENCE</scope>
    <source>
        <strain evidence="15">KCTC 52305</strain>
    </source>
</reference>
<dbReference type="InterPro" id="IPR029045">
    <property type="entry name" value="ClpP/crotonase-like_dom_sf"/>
</dbReference>
<gene>
    <name evidence="15" type="primary">fadJ_1</name>
    <name evidence="15" type="ORF">OPKNFCMD_3749</name>
</gene>
<keyword evidence="6" id="KW-0442">Lipid degradation</keyword>
<dbReference type="PROSITE" id="PS00067">
    <property type="entry name" value="3HCDH"/>
    <property type="match status" value="1"/>
</dbReference>
<evidence type="ECO:0000256" key="5">
    <source>
        <dbReference type="ARBA" id="ARBA00022832"/>
    </source>
</evidence>
<keyword evidence="16" id="KW-1185">Reference proteome</keyword>
<keyword evidence="8" id="KW-0520">NAD</keyword>
<dbReference type="EC" id="4.2.1.17" evidence="4"/>
<dbReference type="RefSeq" id="WP_128565458.1">
    <property type="nucleotide sequence ID" value="NZ_BPQH01000011.1"/>
</dbReference>
<dbReference type="InterPro" id="IPR006176">
    <property type="entry name" value="3-OHacyl-CoA_DH_NAD-bd"/>
</dbReference>
<feature type="domain" description="3-hydroxyacyl-CoA dehydrogenase C-terminal" evidence="13">
    <location>
        <begin position="510"/>
        <end position="607"/>
    </location>
</feature>
<evidence type="ECO:0000256" key="6">
    <source>
        <dbReference type="ARBA" id="ARBA00022963"/>
    </source>
</evidence>
<dbReference type="Gene3D" id="3.90.226.10">
    <property type="entry name" value="2-enoyl-CoA Hydratase, Chain A, domain 1"/>
    <property type="match status" value="1"/>
</dbReference>
<name>A0ABQ4R081_9HYPH</name>
<evidence type="ECO:0000313" key="15">
    <source>
        <dbReference type="EMBL" id="GJD50998.1"/>
    </source>
</evidence>
<evidence type="ECO:0000256" key="4">
    <source>
        <dbReference type="ARBA" id="ARBA00012076"/>
    </source>
</evidence>
<dbReference type="SUPFAM" id="SSF52096">
    <property type="entry name" value="ClpP/crotonase"/>
    <property type="match status" value="1"/>
</dbReference>
<keyword evidence="5" id="KW-0276">Fatty acid metabolism</keyword>
<evidence type="ECO:0000256" key="3">
    <source>
        <dbReference type="ARBA" id="ARBA00008750"/>
    </source>
</evidence>
<evidence type="ECO:0000256" key="7">
    <source>
        <dbReference type="ARBA" id="ARBA00023002"/>
    </source>
</evidence>
<dbReference type="Pfam" id="PF02737">
    <property type="entry name" value="3HCDH_N"/>
    <property type="match status" value="1"/>
</dbReference>
<comment type="catalytic activity">
    <reaction evidence="12">
        <text>a (3S)-3-hydroxyacyl-CoA + NAD(+) = a 3-oxoacyl-CoA + NADH + H(+)</text>
        <dbReference type="Rhea" id="RHEA:22432"/>
        <dbReference type="ChEBI" id="CHEBI:15378"/>
        <dbReference type="ChEBI" id="CHEBI:57318"/>
        <dbReference type="ChEBI" id="CHEBI:57540"/>
        <dbReference type="ChEBI" id="CHEBI:57945"/>
        <dbReference type="ChEBI" id="CHEBI:90726"/>
        <dbReference type="EC" id="1.1.1.35"/>
    </reaction>
</comment>
<dbReference type="InterPro" id="IPR006108">
    <property type="entry name" value="3HC_DH_C"/>
</dbReference>
<dbReference type="Gene3D" id="3.40.50.720">
    <property type="entry name" value="NAD(P)-binding Rossmann-like Domain"/>
    <property type="match status" value="1"/>
</dbReference>
<dbReference type="Pfam" id="PF00725">
    <property type="entry name" value="3HCDH"/>
    <property type="match status" value="1"/>
</dbReference>
<keyword evidence="10" id="KW-0456">Lyase</keyword>
<evidence type="ECO:0000256" key="11">
    <source>
        <dbReference type="ARBA" id="ARBA00023268"/>
    </source>
</evidence>
<evidence type="ECO:0000256" key="10">
    <source>
        <dbReference type="ARBA" id="ARBA00023239"/>
    </source>
</evidence>
<feature type="domain" description="3-hydroxyacyl-CoA dehydrogenase NAD binding" evidence="14">
    <location>
        <begin position="329"/>
        <end position="507"/>
    </location>
</feature>
<dbReference type="InterPro" id="IPR050136">
    <property type="entry name" value="FA_oxidation_alpha_subunit"/>
</dbReference>
<evidence type="ECO:0000313" key="16">
    <source>
        <dbReference type="Proteomes" id="UP001055167"/>
    </source>
</evidence>
<dbReference type="InterPro" id="IPR001753">
    <property type="entry name" value="Enoyl-CoA_hydra/iso"/>
</dbReference>
<dbReference type="SUPFAM" id="SSF51735">
    <property type="entry name" value="NAD(P)-binding Rossmann-fold domains"/>
    <property type="match status" value="1"/>
</dbReference>